<evidence type="ECO:0000313" key="2">
    <source>
        <dbReference type="Proteomes" id="UP000323910"/>
    </source>
</evidence>
<keyword evidence="2" id="KW-1185">Reference proteome</keyword>
<dbReference type="Proteomes" id="UP000323910">
    <property type="component" value="Unassembled WGS sequence"/>
</dbReference>
<comment type="caution">
    <text evidence="1">The sequence shown here is derived from an EMBL/GenBank/DDBJ whole genome shotgun (WGS) entry which is preliminary data.</text>
</comment>
<dbReference type="EMBL" id="VTFR01000002">
    <property type="protein sequence ID" value="TYT34982.1"/>
    <property type="molecule type" value="Genomic_DNA"/>
</dbReference>
<dbReference type="InterPro" id="IPR031875">
    <property type="entry name" value="RecA_dep_nuc"/>
</dbReference>
<proteinExistence type="predicted"/>
<dbReference type="RefSeq" id="WP_129036242.1">
    <property type="nucleotide sequence ID" value="NZ_SDDX01000028.1"/>
</dbReference>
<protein>
    <submittedName>
        <fullName evidence="1">DUF968 domain-containing protein</fullName>
    </submittedName>
</protein>
<organism evidence="1 2">
    <name type="scientific">Lelliottia nimipressuralis</name>
    <dbReference type="NCBI Taxonomy" id="69220"/>
    <lineage>
        <taxon>Bacteria</taxon>
        <taxon>Pseudomonadati</taxon>
        <taxon>Pseudomonadota</taxon>
        <taxon>Gammaproteobacteria</taxon>
        <taxon>Enterobacterales</taxon>
        <taxon>Enterobacteriaceae</taxon>
        <taxon>Lelliottia</taxon>
    </lineage>
</organism>
<dbReference type="Gene3D" id="3.30.40.190">
    <property type="match status" value="1"/>
</dbReference>
<gene>
    <name evidence="1" type="ORF">FZO59_04945</name>
</gene>
<accession>A0ABY3P6C6</accession>
<evidence type="ECO:0000313" key="1">
    <source>
        <dbReference type="EMBL" id="TYT34982.1"/>
    </source>
</evidence>
<reference evidence="1 2" key="1">
    <citation type="submission" date="2019-08" db="EMBL/GenBank/DDBJ databases">
        <title>The draft genome of Lelliottia nimipressuralis strain CICC 24156.</title>
        <authorList>
            <person name="Wu W."/>
            <person name="Feng Y."/>
            <person name="Zong Z."/>
        </authorList>
    </citation>
    <scope>NUCLEOTIDE SEQUENCE [LARGE SCALE GENOMIC DNA]</scope>
    <source>
        <strain evidence="1 2">CICC 24156</strain>
    </source>
</reference>
<dbReference type="Pfam" id="PF16786">
    <property type="entry name" value="RecA_dep_nuc"/>
    <property type="match status" value="1"/>
</dbReference>
<sequence length="105" mass="11558">MSKKSTYKTKAEQKHLERVASLGCIVCKNLGYEDSPAEIHHCSKGTGLSVRADNFHVIPLCVHHHRNGGHGTAIHAGRRTWENNFGTEAELLVQVLYLLGEPADA</sequence>
<name>A0ABY3P6C6_9ENTR</name>